<dbReference type="InterPro" id="IPR023408">
    <property type="entry name" value="MscS_beta-dom_sf"/>
</dbReference>
<dbReference type="Pfam" id="PF00027">
    <property type="entry name" value="cNMP_binding"/>
    <property type="match status" value="1"/>
</dbReference>
<keyword evidence="5" id="KW-0813">Transport</keyword>
<keyword evidence="2 5" id="KW-0812">Transmembrane</keyword>
<keyword evidence="5" id="KW-0997">Cell inner membrane</keyword>
<feature type="transmembrane region" description="Helical" evidence="5">
    <location>
        <begin position="6"/>
        <end position="22"/>
    </location>
</feature>
<dbReference type="PANTHER" id="PTHR30221:SF1">
    <property type="entry name" value="SMALL-CONDUCTANCE MECHANOSENSITIVE CHANNEL"/>
    <property type="match status" value="1"/>
</dbReference>
<protein>
    <recommendedName>
        <fullName evidence="5">Small-conductance mechanosensitive channel</fullName>
    </recommendedName>
</protein>
<dbReference type="InterPro" id="IPR010920">
    <property type="entry name" value="LSM_dom_sf"/>
</dbReference>
<proteinExistence type="inferred from homology"/>
<dbReference type="InterPro" id="IPR014710">
    <property type="entry name" value="RmlC-like_jellyroll"/>
</dbReference>
<feature type="domain" description="Cyclic nucleotide-binding" evidence="6">
    <location>
        <begin position="331"/>
        <end position="441"/>
    </location>
</feature>
<dbReference type="Gene3D" id="1.10.287.1260">
    <property type="match status" value="1"/>
</dbReference>
<dbReference type="InterPro" id="IPR006685">
    <property type="entry name" value="MscS_channel_2nd"/>
</dbReference>
<dbReference type="Proteomes" id="UP001165667">
    <property type="component" value="Unassembled WGS sequence"/>
</dbReference>
<evidence type="ECO:0000256" key="2">
    <source>
        <dbReference type="ARBA" id="ARBA00022692"/>
    </source>
</evidence>
<gene>
    <name evidence="7" type="ORF">M8523_06840</name>
</gene>
<keyword evidence="5" id="KW-0407">Ion channel</keyword>
<evidence type="ECO:0000259" key="6">
    <source>
        <dbReference type="PROSITE" id="PS50042"/>
    </source>
</evidence>
<keyword evidence="4 5" id="KW-0472">Membrane</keyword>
<reference evidence="7" key="1">
    <citation type="submission" date="2022-05" db="EMBL/GenBank/DDBJ databases">
        <authorList>
            <person name="Pankratov T."/>
        </authorList>
    </citation>
    <scope>NUCLEOTIDE SEQUENCE</scope>
    <source>
        <strain evidence="7">BP6-180914</strain>
    </source>
</reference>
<dbReference type="PANTHER" id="PTHR30221">
    <property type="entry name" value="SMALL-CONDUCTANCE MECHANOSENSITIVE CHANNEL"/>
    <property type="match status" value="1"/>
</dbReference>
<name>A0AA41YVL0_9HYPH</name>
<dbReference type="InterPro" id="IPR000595">
    <property type="entry name" value="cNMP-bd_dom"/>
</dbReference>
<comment type="function">
    <text evidence="5">Mechanosensitive channel that participates in the regulation of osmotic pressure changes within the cell, opening in response to stretch forces in the membrane lipid bilayer, without the need for other proteins. Contributes to normal resistance to hypoosmotic shock. Forms an ion channel of 1.0 nanosiemens conductance with a slight preference for anions.</text>
</comment>
<keyword evidence="8" id="KW-1185">Reference proteome</keyword>
<dbReference type="SUPFAM" id="SSF50182">
    <property type="entry name" value="Sm-like ribonucleoproteins"/>
    <property type="match status" value="1"/>
</dbReference>
<organism evidence="7 8">
    <name type="scientific">Lichenifustis flavocetrariae</name>
    <dbReference type="NCBI Taxonomy" id="2949735"/>
    <lineage>
        <taxon>Bacteria</taxon>
        <taxon>Pseudomonadati</taxon>
        <taxon>Pseudomonadota</taxon>
        <taxon>Alphaproteobacteria</taxon>
        <taxon>Hyphomicrobiales</taxon>
        <taxon>Lichenihabitantaceae</taxon>
        <taxon>Lichenifustis</taxon>
    </lineage>
</organism>
<keyword evidence="5" id="KW-0406">Ion transport</keyword>
<feature type="transmembrane region" description="Helical" evidence="5">
    <location>
        <begin position="29"/>
        <end position="50"/>
    </location>
</feature>
<comment type="subcellular location">
    <subcellularLocation>
        <location evidence="5">Cell inner membrane</location>
        <topology evidence="5">Multi-pass membrane protein</topology>
    </subcellularLocation>
    <subcellularLocation>
        <location evidence="1">Membrane</location>
    </subcellularLocation>
</comment>
<sequence length="496" mass="52376">MTIWITTAWTTIVLMIVVSLSARRRPIWLRIGLSLFAIILLSLAMAPLVGSPLQPQFPADVGAFVAFSERAFVASWWLLVARIVIATGQLALGINHQRHAARLLSDLAAGAIYLGALLAVIDLGFGVSIAGLLATSGIIAIVLGLALQSTLSDLFSGVAIGIDRPFGVGDLVLIEGAAEGRVIETNWRSTRIATTTNDVATVPNSVVAKARITNRSIPSEAHLATIKIVIDASVPPKDAMAMLRASALNAALVPPSPPPSIVCVDLRGEGATYEMQFSIPITEFGAARSDLLAQIARHARYNGIPLARQDGARLPSATVPDLLHLLDDVPILKALGEDERGQLASRLVRHAGDAGYTLFTQGGSVASMFVIAQGAFDVSRDIDGHRRRLGTIGPGDYFGELALLTGSPNAATVTALTPFVAYEVGKAMIAPALQSNPEVLHALERAASNARALLDRTVAAQACPEPAATVHLIDRIRSFFSVSGLRDIHLKPTDPV</sequence>
<dbReference type="PROSITE" id="PS50042">
    <property type="entry name" value="CNMP_BINDING_3"/>
    <property type="match status" value="1"/>
</dbReference>
<evidence type="ECO:0000256" key="1">
    <source>
        <dbReference type="ARBA" id="ARBA00004370"/>
    </source>
</evidence>
<accession>A0AA41YVL0</accession>
<dbReference type="InterPro" id="IPR018490">
    <property type="entry name" value="cNMP-bd_dom_sf"/>
</dbReference>
<feature type="transmembrane region" description="Helical" evidence="5">
    <location>
        <begin position="70"/>
        <end position="91"/>
    </location>
</feature>
<dbReference type="SUPFAM" id="SSF51206">
    <property type="entry name" value="cAMP-binding domain-like"/>
    <property type="match status" value="1"/>
</dbReference>
<dbReference type="Gene3D" id="2.60.120.10">
    <property type="entry name" value="Jelly Rolls"/>
    <property type="match status" value="1"/>
</dbReference>
<dbReference type="RefSeq" id="WP_282584097.1">
    <property type="nucleotide sequence ID" value="NZ_JAMOIM010000003.1"/>
</dbReference>
<comment type="caution">
    <text evidence="7">The sequence shown here is derived from an EMBL/GenBank/DDBJ whole genome shotgun (WGS) entry which is preliminary data.</text>
</comment>
<feature type="transmembrane region" description="Helical" evidence="5">
    <location>
        <begin position="103"/>
        <end position="121"/>
    </location>
</feature>
<keyword evidence="3 5" id="KW-1133">Transmembrane helix</keyword>
<evidence type="ECO:0000256" key="5">
    <source>
        <dbReference type="RuleBase" id="RU369025"/>
    </source>
</evidence>
<evidence type="ECO:0000256" key="3">
    <source>
        <dbReference type="ARBA" id="ARBA00022989"/>
    </source>
</evidence>
<dbReference type="AlphaFoldDB" id="A0AA41YVL0"/>
<comment type="subunit">
    <text evidence="5">Homoheptamer.</text>
</comment>
<evidence type="ECO:0000313" key="8">
    <source>
        <dbReference type="Proteomes" id="UP001165667"/>
    </source>
</evidence>
<dbReference type="InterPro" id="IPR045275">
    <property type="entry name" value="MscS_archaea/bacteria_type"/>
</dbReference>
<comment type="similarity">
    <text evidence="5">Belongs to the MscS (TC 1.A.23) family.</text>
</comment>
<dbReference type="GO" id="GO:0008381">
    <property type="term" value="F:mechanosensitive monoatomic ion channel activity"/>
    <property type="evidence" value="ECO:0007669"/>
    <property type="project" value="InterPro"/>
</dbReference>
<dbReference type="EMBL" id="JAMOIM010000003">
    <property type="protein sequence ID" value="MCW6507738.1"/>
    <property type="molecule type" value="Genomic_DNA"/>
</dbReference>
<evidence type="ECO:0000256" key="4">
    <source>
        <dbReference type="ARBA" id="ARBA00023136"/>
    </source>
</evidence>
<keyword evidence="5" id="KW-1003">Cell membrane</keyword>
<dbReference type="PRINTS" id="PR00103">
    <property type="entry name" value="CAMPKINASE"/>
</dbReference>
<dbReference type="CDD" id="cd00038">
    <property type="entry name" value="CAP_ED"/>
    <property type="match status" value="1"/>
</dbReference>
<dbReference type="Gene3D" id="2.30.30.60">
    <property type="match status" value="1"/>
</dbReference>
<dbReference type="SMART" id="SM00100">
    <property type="entry name" value="cNMP"/>
    <property type="match status" value="1"/>
</dbReference>
<evidence type="ECO:0000313" key="7">
    <source>
        <dbReference type="EMBL" id="MCW6507738.1"/>
    </source>
</evidence>
<dbReference type="GO" id="GO:0005886">
    <property type="term" value="C:plasma membrane"/>
    <property type="evidence" value="ECO:0007669"/>
    <property type="project" value="UniProtKB-SubCell"/>
</dbReference>
<dbReference type="Pfam" id="PF00924">
    <property type="entry name" value="MS_channel_2nd"/>
    <property type="match status" value="1"/>
</dbReference>